<evidence type="ECO:0000313" key="2">
    <source>
        <dbReference type="Proteomes" id="UP001060085"/>
    </source>
</evidence>
<organism evidence="1 2">
    <name type="scientific">Catharanthus roseus</name>
    <name type="common">Madagascar periwinkle</name>
    <name type="synonym">Vinca rosea</name>
    <dbReference type="NCBI Taxonomy" id="4058"/>
    <lineage>
        <taxon>Eukaryota</taxon>
        <taxon>Viridiplantae</taxon>
        <taxon>Streptophyta</taxon>
        <taxon>Embryophyta</taxon>
        <taxon>Tracheophyta</taxon>
        <taxon>Spermatophyta</taxon>
        <taxon>Magnoliopsida</taxon>
        <taxon>eudicotyledons</taxon>
        <taxon>Gunneridae</taxon>
        <taxon>Pentapetalae</taxon>
        <taxon>asterids</taxon>
        <taxon>lamiids</taxon>
        <taxon>Gentianales</taxon>
        <taxon>Apocynaceae</taxon>
        <taxon>Rauvolfioideae</taxon>
        <taxon>Vinceae</taxon>
        <taxon>Catharanthinae</taxon>
        <taxon>Catharanthus</taxon>
    </lineage>
</organism>
<name>A0ACC0B880_CATRO</name>
<gene>
    <name evidence="1" type="ORF">M9H77_18709</name>
</gene>
<evidence type="ECO:0000313" key="1">
    <source>
        <dbReference type="EMBL" id="KAI5668856.1"/>
    </source>
</evidence>
<sequence>MVVEKEANPNFFKESNLAQSVNAKFAFRGVTTFMLHKMKPWNLKMSQGEAIAIHGSPMELVLNWIQNLNSKLVTILEQELTITKQSLWIDLRKLWPCSVRWMLLQLNRRNL</sequence>
<reference evidence="2" key="1">
    <citation type="journal article" date="2023" name="Nat. Plants">
        <title>Single-cell RNA sequencing provides a high-resolution roadmap for understanding the multicellular compartmentation of specialized metabolism.</title>
        <authorList>
            <person name="Sun S."/>
            <person name="Shen X."/>
            <person name="Li Y."/>
            <person name="Li Y."/>
            <person name="Wang S."/>
            <person name="Li R."/>
            <person name="Zhang H."/>
            <person name="Shen G."/>
            <person name="Guo B."/>
            <person name="Wei J."/>
            <person name="Xu J."/>
            <person name="St-Pierre B."/>
            <person name="Chen S."/>
            <person name="Sun C."/>
        </authorList>
    </citation>
    <scope>NUCLEOTIDE SEQUENCE [LARGE SCALE GENOMIC DNA]</scope>
</reference>
<accession>A0ACC0B880</accession>
<comment type="caution">
    <text evidence="1">The sequence shown here is derived from an EMBL/GenBank/DDBJ whole genome shotgun (WGS) entry which is preliminary data.</text>
</comment>
<protein>
    <submittedName>
        <fullName evidence="1">Uncharacterized protein</fullName>
    </submittedName>
</protein>
<keyword evidence="2" id="KW-1185">Reference proteome</keyword>
<dbReference type="EMBL" id="CM044704">
    <property type="protein sequence ID" value="KAI5668856.1"/>
    <property type="molecule type" value="Genomic_DNA"/>
</dbReference>
<dbReference type="Proteomes" id="UP001060085">
    <property type="component" value="Linkage Group LG04"/>
</dbReference>
<proteinExistence type="predicted"/>